<protein>
    <recommendedName>
        <fullName evidence="13">RING-type domain-containing protein</fullName>
    </recommendedName>
</protein>
<keyword evidence="3 7" id="KW-0479">Metal-binding</keyword>
<dbReference type="InterPro" id="IPR002083">
    <property type="entry name" value="MATH/TRAF_dom"/>
</dbReference>
<feature type="compositionally biased region" description="Polar residues" evidence="9">
    <location>
        <begin position="1"/>
        <end position="19"/>
    </location>
</feature>
<dbReference type="SUPFAM" id="SSF49599">
    <property type="entry name" value="TRAF domain-like"/>
    <property type="match status" value="3"/>
</dbReference>
<dbReference type="InterPro" id="IPR001841">
    <property type="entry name" value="Znf_RING"/>
</dbReference>
<proteinExistence type="predicted"/>
<evidence type="ECO:0000256" key="3">
    <source>
        <dbReference type="ARBA" id="ARBA00022723"/>
    </source>
</evidence>
<dbReference type="PANTHER" id="PTHR10131">
    <property type="entry name" value="TNF RECEPTOR ASSOCIATED FACTOR"/>
    <property type="match status" value="1"/>
</dbReference>
<dbReference type="PhylomeDB" id="A0A0G4HQ14"/>
<feature type="domain" description="TRAF-type" evidence="11">
    <location>
        <begin position="133"/>
        <end position="181"/>
    </location>
</feature>
<dbReference type="CDD" id="cd00121">
    <property type="entry name" value="MATH"/>
    <property type="match status" value="1"/>
</dbReference>
<dbReference type="PROSITE" id="PS50089">
    <property type="entry name" value="ZF_RING_2"/>
    <property type="match status" value="1"/>
</dbReference>
<dbReference type="PROSITE" id="PS50145">
    <property type="entry name" value="ZF_TRAF"/>
    <property type="match status" value="2"/>
</dbReference>
<dbReference type="GO" id="GO:0005737">
    <property type="term" value="C:cytoplasm"/>
    <property type="evidence" value="ECO:0007669"/>
    <property type="project" value="UniProtKB-SubCell"/>
</dbReference>
<dbReference type="Pfam" id="PF02176">
    <property type="entry name" value="zf-TRAF"/>
    <property type="match status" value="2"/>
</dbReference>
<feature type="coiled-coil region" evidence="8">
    <location>
        <begin position="261"/>
        <end position="351"/>
    </location>
</feature>
<keyword evidence="6 7" id="KW-0862">Zinc</keyword>
<dbReference type="SUPFAM" id="SSF57850">
    <property type="entry name" value="RING/U-box"/>
    <property type="match status" value="1"/>
</dbReference>
<keyword evidence="5 7" id="KW-0863">Zinc-finger</keyword>
<evidence type="ECO:0000256" key="1">
    <source>
        <dbReference type="ARBA" id="ARBA00004496"/>
    </source>
</evidence>
<feature type="region of interest" description="Disordered" evidence="9">
    <location>
        <begin position="1"/>
        <end position="21"/>
    </location>
</feature>
<dbReference type="AlphaFoldDB" id="A0A0G4HQ14"/>
<reference evidence="12" key="1">
    <citation type="submission" date="2014-11" db="EMBL/GenBank/DDBJ databases">
        <authorList>
            <person name="Otto D Thomas"/>
            <person name="Naeem Raeece"/>
        </authorList>
    </citation>
    <scope>NUCLEOTIDE SEQUENCE</scope>
</reference>
<dbReference type="InterPro" id="IPR008974">
    <property type="entry name" value="TRAF-like"/>
</dbReference>
<evidence type="ECO:0000313" key="12">
    <source>
        <dbReference type="EMBL" id="CEM46371.1"/>
    </source>
</evidence>
<keyword evidence="8" id="KW-0175">Coiled coil</keyword>
<evidence type="ECO:0008006" key="13">
    <source>
        <dbReference type="Google" id="ProtNLM"/>
    </source>
</evidence>
<sequence length="460" mass="51753">MLFTGQSGDGSTPASTHVSAASPGGIRRLGLDRSFAADAEGYTALAENALCPVCHDFLEDVVEVNCSGRHVFCRPCIKEVRRRGKPCPSCRGHFYDIETASPLTRSFIEQVRWKCVNFEQGCTFTGTKREMETHLDEACVEQEVNCSFEGCTQTMKRALLSSHREKCAFRCLPCEHCGESVAVSLTEEHLKECAGYPIECPNGCGEKVPRGDVSAHQSSACPETEVECVVPGCGETRKRKAMETHEEESMGKHLRFVCLRLAESEKAREKGEEKMKSLEEGVKRLSAANTSLKSSMLSWELRVQSLSKENAQLQKRTKDLETKMETVMRDCRSADCRLSELEETVEEKQDTNVLQLTLRLPNFRWRASSRKKGQFLESRPFSFMNYRFSLSIFPKGTRESKEGHCSVWIRPKDPNVRMDFTLTCCVVLRTRQDPEGTGQVDFCVRLSGEENVLLGYEDIG</sequence>
<comment type="subcellular location">
    <subcellularLocation>
        <location evidence="1">Cytoplasm</location>
    </subcellularLocation>
</comment>
<accession>A0A0G4HQ14</accession>
<evidence type="ECO:0000256" key="4">
    <source>
        <dbReference type="ARBA" id="ARBA00022737"/>
    </source>
</evidence>
<evidence type="ECO:0000256" key="6">
    <source>
        <dbReference type="ARBA" id="ARBA00022833"/>
    </source>
</evidence>
<dbReference type="InterPro" id="IPR013083">
    <property type="entry name" value="Znf_RING/FYVE/PHD"/>
</dbReference>
<dbReference type="InterPro" id="IPR001293">
    <property type="entry name" value="Znf_TRAF"/>
</dbReference>
<keyword evidence="2" id="KW-0963">Cytoplasm</keyword>
<dbReference type="InterPro" id="IPR018957">
    <property type="entry name" value="Znf_C3HC4_RING-type"/>
</dbReference>
<feature type="zinc finger region" description="TRAF-type" evidence="7">
    <location>
        <begin position="133"/>
        <end position="181"/>
    </location>
</feature>
<feature type="domain" description="TRAF-type" evidence="11">
    <location>
        <begin position="189"/>
        <end position="243"/>
    </location>
</feature>
<name>A0A0G4HQ14_9ALVE</name>
<evidence type="ECO:0000259" key="11">
    <source>
        <dbReference type="PROSITE" id="PS50145"/>
    </source>
</evidence>
<keyword evidence="4" id="KW-0677">Repeat</keyword>
<evidence type="ECO:0000256" key="5">
    <source>
        <dbReference type="ARBA" id="ARBA00022771"/>
    </source>
</evidence>
<feature type="zinc finger region" description="TRAF-type" evidence="7">
    <location>
        <begin position="189"/>
        <end position="243"/>
    </location>
</feature>
<gene>
    <name evidence="12" type="ORF">Cvel_30042</name>
</gene>
<dbReference type="PANTHER" id="PTHR10131:SF94">
    <property type="entry name" value="TNF RECEPTOR-ASSOCIATED FACTOR 4"/>
    <property type="match status" value="1"/>
</dbReference>
<organism evidence="12">
    <name type="scientific">Chromera velia CCMP2878</name>
    <dbReference type="NCBI Taxonomy" id="1169474"/>
    <lineage>
        <taxon>Eukaryota</taxon>
        <taxon>Sar</taxon>
        <taxon>Alveolata</taxon>
        <taxon>Colpodellida</taxon>
        <taxon>Chromeraceae</taxon>
        <taxon>Chromera</taxon>
    </lineage>
</organism>
<dbReference type="Gene3D" id="2.60.210.10">
    <property type="entry name" value="Apoptosis, Tumor Necrosis Factor Receptor Associated Protein 2, Chain A"/>
    <property type="match status" value="1"/>
</dbReference>
<dbReference type="VEuPathDB" id="CryptoDB:Cvel_30042"/>
<dbReference type="Pfam" id="PF00097">
    <property type="entry name" value="zf-C3HC4"/>
    <property type="match status" value="1"/>
</dbReference>
<evidence type="ECO:0000256" key="7">
    <source>
        <dbReference type="PROSITE-ProRule" id="PRU00207"/>
    </source>
</evidence>
<dbReference type="Gene3D" id="3.30.40.10">
    <property type="entry name" value="Zinc/RING finger domain, C3HC4 (zinc finger)"/>
    <property type="match status" value="3"/>
</dbReference>
<dbReference type="GO" id="GO:0008270">
    <property type="term" value="F:zinc ion binding"/>
    <property type="evidence" value="ECO:0007669"/>
    <property type="project" value="UniProtKB-KW"/>
</dbReference>
<evidence type="ECO:0000256" key="2">
    <source>
        <dbReference type="ARBA" id="ARBA00022490"/>
    </source>
</evidence>
<dbReference type="EMBL" id="CDMZ01003438">
    <property type="protein sequence ID" value="CEM46371.1"/>
    <property type="molecule type" value="Genomic_DNA"/>
</dbReference>
<evidence type="ECO:0000259" key="10">
    <source>
        <dbReference type="PROSITE" id="PS50089"/>
    </source>
</evidence>
<evidence type="ECO:0000256" key="8">
    <source>
        <dbReference type="SAM" id="Coils"/>
    </source>
</evidence>
<evidence type="ECO:0000256" key="9">
    <source>
        <dbReference type="SAM" id="MobiDB-lite"/>
    </source>
</evidence>
<feature type="domain" description="RING-type" evidence="10">
    <location>
        <begin position="51"/>
        <end position="91"/>
    </location>
</feature>